<reference evidence="2" key="2">
    <citation type="submission" date="2020-05" db="UniProtKB">
        <authorList>
            <consortium name="EnsemblMetazoa"/>
        </authorList>
    </citation>
    <scope>IDENTIFICATION</scope>
    <source>
        <strain evidence="2">IAEA</strain>
    </source>
</reference>
<proteinExistence type="predicted"/>
<sequence>MNKNCQKLLFLACGSVITATPICDSVTIMISFVTTLFSSSRHGSHGWYLLLLCVVIKLAVIMDFKEIALGRFRSLLKNSNLSAVFLLTKEEWLRLPGHQRESCTNIRVYVLQLAKPRAYVSQFSSRNFVRIIETSSRSNCWLSSVMNGLSEFYLNVPLKWLKTNQPLNLIN</sequence>
<dbReference type="AlphaFoldDB" id="A0A1A9WAU8"/>
<dbReference type="VEuPathDB" id="VectorBase:GBRI012569"/>
<evidence type="ECO:0000313" key="2">
    <source>
        <dbReference type="EnsemblMetazoa" id="GBRI012569-PA"/>
    </source>
</evidence>
<keyword evidence="3" id="KW-1185">Reference proteome</keyword>
<protein>
    <submittedName>
        <fullName evidence="2">Uncharacterized protein</fullName>
    </submittedName>
</protein>
<dbReference type="EnsemblMetazoa" id="GBRI012569-RA">
    <property type="protein sequence ID" value="GBRI012569-PA"/>
    <property type="gene ID" value="GBRI012569"/>
</dbReference>
<accession>A0A1A9WAU8</accession>
<name>A0A1A9WAU8_9MUSC</name>
<keyword evidence="1" id="KW-0472">Membrane</keyword>
<evidence type="ECO:0000256" key="1">
    <source>
        <dbReference type="SAM" id="Phobius"/>
    </source>
</evidence>
<dbReference type="Proteomes" id="UP000091820">
    <property type="component" value="Unassembled WGS sequence"/>
</dbReference>
<reference evidence="3" key="1">
    <citation type="submission" date="2014-03" db="EMBL/GenBank/DDBJ databases">
        <authorList>
            <person name="Aksoy S."/>
            <person name="Warren W."/>
            <person name="Wilson R.K."/>
        </authorList>
    </citation>
    <scope>NUCLEOTIDE SEQUENCE [LARGE SCALE GENOMIC DNA]</scope>
    <source>
        <strain evidence="3">IAEA</strain>
    </source>
</reference>
<feature type="transmembrane region" description="Helical" evidence="1">
    <location>
        <begin position="47"/>
        <end position="64"/>
    </location>
</feature>
<keyword evidence="1" id="KW-1133">Transmembrane helix</keyword>
<organism evidence="2 3">
    <name type="scientific">Glossina brevipalpis</name>
    <dbReference type="NCBI Taxonomy" id="37001"/>
    <lineage>
        <taxon>Eukaryota</taxon>
        <taxon>Metazoa</taxon>
        <taxon>Ecdysozoa</taxon>
        <taxon>Arthropoda</taxon>
        <taxon>Hexapoda</taxon>
        <taxon>Insecta</taxon>
        <taxon>Pterygota</taxon>
        <taxon>Neoptera</taxon>
        <taxon>Endopterygota</taxon>
        <taxon>Diptera</taxon>
        <taxon>Brachycera</taxon>
        <taxon>Muscomorpha</taxon>
        <taxon>Hippoboscoidea</taxon>
        <taxon>Glossinidae</taxon>
        <taxon>Glossina</taxon>
    </lineage>
</organism>
<evidence type="ECO:0000313" key="3">
    <source>
        <dbReference type="Proteomes" id="UP000091820"/>
    </source>
</evidence>
<keyword evidence="1" id="KW-0812">Transmembrane</keyword>